<evidence type="ECO:0000313" key="2">
    <source>
        <dbReference type="Proteomes" id="UP001140096"/>
    </source>
</evidence>
<organism evidence="1 2">
    <name type="scientific">Coemansia furcata</name>
    <dbReference type="NCBI Taxonomy" id="417177"/>
    <lineage>
        <taxon>Eukaryota</taxon>
        <taxon>Fungi</taxon>
        <taxon>Fungi incertae sedis</taxon>
        <taxon>Zoopagomycota</taxon>
        <taxon>Kickxellomycotina</taxon>
        <taxon>Kickxellomycetes</taxon>
        <taxon>Kickxellales</taxon>
        <taxon>Kickxellaceae</taxon>
        <taxon>Coemansia</taxon>
    </lineage>
</organism>
<evidence type="ECO:0000313" key="1">
    <source>
        <dbReference type="EMBL" id="KAJ2812297.1"/>
    </source>
</evidence>
<dbReference type="EMBL" id="JANBUP010000250">
    <property type="protein sequence ID" value="KAJ2812297.1"/>
    <property type="molecule type" value="Genomic_DNA"/>
</dbReference>
<protein>
    <submittedName>
        <fullName evidence="1">Uncharacterized protein</fullName>
    </submittedName>
</protein>
<comment type="caution">
    <text evidence="1">The sequence shown here is derived from an EMBL/GenBank/DDBJ whole genome shotgun (WGS) entry which is preliminary data.</text>
</comment>
<dbReference type="Proteomes" id="UP001140096">
    <property type="component" value="Unassembled WGS sequence"/>
</dbReference>
<accession>A0ACC1LMQ3</accession>
<keyword evidence="2" id="KW-1185">Reference proteome</keyword>
<reference evidence="1" key="1">
    <citation type="submission" date="2022-07" db="EMBL/GenBank/DDBJ databases">
        <title>Phylogenomic reconstructions and comparative analyses of Kickxellomycotina fungi.</title>
        <authorList>
            <person name="Reynolds N.K."/>
            <person name="Stajich J.E."/>
            <person name="Barry K."/>
            <person name="Grigoriev I.V."/>
            <person name="Crous P."/>
            <person name="Smith M.E."/>
        </authorList>
    </citation>
    <scope>NUCLEOTIDE SEQUENCE</scope>
    <source>
        <strain evidence="1">CBS 102833</strain>
    </source>
</reference>
<proteinExistence type="predicted"/>
<sequence length="688" mass="76187">MRTNHKSKPASSSSMLPAFAKGLGPAGVKRFPYINVVTSTVHKKRETLTHDLHNFELVSKITQTILDQGTVNEIEPMTKGSRKKRVHSHSMSLQSVVRALRQSGKEWRSVSANHIRTVLEDCAQLTPGTIALVAPDPNAQSEGSSDADRSPTVQQTIDACSTVERLHEEAKKAAHVRFLPTLDHVARATLRQLSHSQHSELSTSIIDAMRFWQVSEHNVSEVSELVTRVETLARVANRGRYVTARLFGSRNYGLCSDQSDVDITVSVSPARGSRAQETDASNRNFFRDLASILRRSAGFTRIIDVSHAHVPIIKFVFVTPGKRRLEGDISLNGSKGLAKSRLIATYLGLDPRVRQVLAVVKLWAIRRELTNHNTLNSFGLMMMAITFLISRRVVPPLQMLATAQVTPQAWARLAQIHKSAHKIASLYPAINSASAPTSPEDAAFPLSRPAVRCLQSGADLPEWTVEGTRAYYLNGGELNRWRSPNHDSSATLLFDMFRYYGFDFDPRQHAISARLGSTTIPRASLFHLPPLDSETTIAEPNKWRNKVRLLAIEDPFDLAVNCGRNAPPEWVEGLLWEMRRAAWALLPSANHQINHPHGGGHSPLDRLLLPPTEAVYCDAAVWASAYHRALQAPLPGSKAPAFDPAVDCVPDRTVDLEGLEHNQLLGQSAPHLRAPRPAMQPGHMRQTF</sequence>
<gene>
    <name evidence="1" type="ORF">H4S07_001495</name>
</gene>
<name>A0ACC1LMQ3_9FUNG</name>